<dbReference type="AlphaFoldDB" id="A0A9P9JJP8"/>
<evidence type="ECO:0000313" key="3">
    <source>
        <dbReference type="EMBL" id="KAH7165680.1"/>
    </source>
</evidence>
<name>A0A9P9JJP8_9HYPO</name>
<sequence length="211" mass="23697">MSRYLHLITLAYLLLPAACQMILPKGLPLVKSNWKYIATPVNSTNRDFLPSLDNWELGIAKQTGKCDGQAVLISPAMDEGLVFYSDYNKSTLWTDKLGQIQPLYIAPTKGLTAKNDDNLHHVEFPCNTSLTTRFFTSLMPKLYAQGGGTFYVCNRKVHSMAKPQVFYRTTDQLPEGCIDIHLYPKCMEGIDRGERNLGFCCVDVFNGKCTV</sequence>
<dbReference type="Proteomes" id="UP000738349">
    <property type="component" value="Unassembled WGS sequence"/>
</dbReference>
<accession>A0A9P9JJP8</accession>
<dbReference type="InterPro" id="IPR057229">
    <property type="entry name" value="DUF7907"/>
</dbReference>
<gene>
    <name evidence="3" type="ORF">EDB81DRAFT_878048</name>
</gene>
<dbReference type="Pfam" id="PF25484">
    <property type="entry name" value="DUF7907"/>
    <property type="match status" value="1"/>
</dbReference>
<feature type="domain" description="DUF7907" evidence="2">
    <location>
        <begin position="41"/>
        <end position="186"/>
    </location>
</feature>
<keyword evidence="1" id="KW-0732">Signal</keyword>
<reference evidence="3" key="1">
    <citation type="journal article" date="2021" name="Nat. Commun.">
        <title>Genetic determinants of endophytism in the Arabidopsis root mycobiome.</title>
        <authorList>
            <person name="Mesny F."/>
            <person name="Miyauchi S."/>
            <person name="Thiergart T."/>
            <person name="Pickel B."/>
            <person name="Atanasova L."/>
            <person name="Karlsson M."/>
            <person name="Huettel B."/>
            <person name="Barry K.W."/>
            <person name="Haridas S."/>
            <person name="Chen C."/>
            <person name="Bauer D."/>
            <person name="Andreopoulos W."/>
            <person name="Pangilinan J."/>
            <person name="LaButti K."/>
            <person name="Riley R."/>
            <person name="Lipzen A."/>
            <person name="Clum A."/>
            <person name="Drula E."/>
            <person name="Henrissat B."/>
            <person name="Kohler A."/>
            <person name="Grigoriev I.V."/>
            <person name="Martin F.M."/>
            <person name="Hacquard S."/>
        </authorList>
    </citation>
    <scope>NUCLEOTIDE SEQUENCE</scope>
    <source>
        <strain evidence="3">MPI-CAGE-AT-0147</strain>
    </source>
</reference>
<organism evidence="3 4">
    <name type="scientific">Dactylonectria macrodidyma</name>
    <dbReference type="NCBI Taxonomy" id="307937"/>
    <lineage>
        <taxon>Eukaryota</taxon>
        <taxon>Fungi</taxon>
        <taxon>Dikarya</taxon>
        <taxon>Ascomycota</taxon>
        <taxon>Pezizomycotina</taxon>
        <taxon>Sordariomycetes</taxon>
        <taxon>Hypocreomycetidae</taxon>
        <taxon>Hypocreales</taxon>
        <taxon>Nectriaceae</taxon>
        <taxon>Dactylonectria</taxon>
    </lineage>
</organism>
<evidence type="ECO:0000313" key="4">
    <source>
        <dbReference type="Proteomes" id="UP000738349"/>
    </source>
</evidence>
<dbReference type="OrthoDB" id="5065148at2759"/>
<feature type="signal peptide" evidence="1">
    <location>
        <begin position="1"/>
        <end position="19"/>
    </location>
</feature>
<evidence type="ECO:0000256" key="1">
    <source>
        <dbReference type="SAM" id="SignalP"/>
    </source>
</evidence>
<proteinExistence type="predicted"/>
<dbReference type="EMBL" id="JAGMUV010000003">
    <property type="protein sequence ID" value="KAH7165680.1"/>
    <property type="molecule type" value="Genomic_DNA"/>
</dbReference>
<keyword evidence="4" id="KW-1185">Reference proteome</keyword>
<evidence type="ECO:0000259" key="2">
    <source>
        <dbReference type="Pfam" id="PF25484"/>
    </source>
</evidence>
<protein>
    <recommendedName>
        <fullName evidence="2">DUF7907 domain-containing protein</fullName>
    </recommendedName>
</protein>
<feature type="chain" id="PRO_5040493081" description="DUF7907 domain-containing protein" evidence="1">
    <location>
        <begin position="20"/>
        <end position="211"/>
    </location>
</feature>
<comment type="caution">
    <text evidence="3">The sequence shown here is derived from an EMBL/GenBank/DDBJ whole genome shotgun (WGS) entry which is preliminary data.</text>
</comment>